<dbReference type="Proteomes" id="UP001347796">
    <property type="component" value="Unassembled WGS sequence"/>
</dbReference>
<feature type="region of interest" description="Disordered" evidence="1">
    <location>
        <begin position="223"/>
        <end position="258"/>
    </location>
</feature>
<dbReference type="EMBL" id="JAZGQO010000008">
    <property type="protein sequence ID" value="KAK6180108.1"/>
    <property type="molecule type" value="Genomic_DNA"/>
</dbReference>
<evidence type="ECO:0000256" key="1">
    <source>
        <dbReference type="SAM" id="MobiDB-lite"/>
    </source>
</evidence>
<evidence type="ECO:0000313" key="3">
    <source>
        <dbReference type="Proteomes" id="UP001347796"/>
    </source>
</evidence>
<protein>
    <submittedName>
        <fullName evidence="2">Uncharacterized protein</fullName>
    </submittedName>
</protein>
<gene>
    <name evidence="2" type="ORF">SNE40_012316</name>
</gene>
<feature type="compositionally biased region" description="Basic and acidic residues" evidence="1">
    <location>
        <begin position="229"/>
        <end position="240"/>
    </location>
</feature>
<accession>A0AAN8JRD1</accession>
<sequence>MADTMLQEHLDVGNNGEKALPKGFYPNYFHQLRFIRDNLDSSIQVENMKNFGASPWYSKNMENVVARYHSISETNAILKNLIYRNSVVTQTASGVGGGDAEEFAGNSKNAVAGSNAPTYRTRRLDNLKTWTDYGNFDRNHEKQDVGPKFCENGIVNPEGAATTSISKTNEVDSNISKHISSTDGQFVQEAVEELKDAGKKEIKTDKGRPNFLTKLWRRITRKSNKKTSCKTENKVNETGKKQSRFSSLLCSRQPKTML</sequence>
<organism evidence="2 3">
    <name type="scientific">Patella caerulea</name>
    <name type="common">Rayed Mediterranean limpet</name>
    <dbReference type="NCBI Taxonomy" id="87958"/>
    <lineage>
        <taxon>Eukaryota</taxon>
        <taxon>Metazoa</taxon>
        <taxon>Spiralia</taxon>
        <taxon>Lophotrochozoa</taxon>
        <taxon>Mollusca</taxon>
        <taxon>Gastropoda</taxon>
        <taxon>Patellogastropoda</taxon>
        <taxon>Patelloidea</taxon>
        <taxon>Patellidae</taxon>
        <taxon>Patella</taxon>
    </lineage>
</organism>
<name>A0AAN8JRD1_PATCE</name>
<dbReference type="AlphaFoldDB" id="A0AAN8JRD1"/>
<feature type="compositionally biased region" description="Polar residues" evidence="1">
    <location>
        <begin position="244"/>
        <end position="258"/>
    </location>
</feature>
<reference evidence="2 3" key="1">
    <citation type="submission" date="2024-01" db="EMBL/GenBank/DDBJ databases">
        <title>The genome of the rayed Mediterranean limpet Patella caerulea (Linnaeus, 1758).</title>
        <authorList>
            <person name="Anh-Thu Weber A."/>
            <person name="Halstead-Nussloch G."/>
        </authorList>
    </citation>
    <scope>NUCLEOTIDE SEQUENCE [LARGE SCALE GENOMIC DNA]</scope>
    <source>
        <strain evidence="2">AATW-2023a</strain>
        <tissue evidence="2">Whole specimen</tissue>
    </source>
</reference>
<proteinExistence type="predicted"/>
<keyword evidence="3" id="KW-1185">Reference proteome</keyword>
<comment type="caution">
    <text evidence="2">The sequence shown here is derived from an EMBL/GenBank/DDBJ whole genome shotgun (WGS) entry which is preliminary data.</text>
</comment>
<evidence type="ECO:0000313" key="2">
    <source>
        <dbReference type="EMBL" id="KAK6180108.1"/>
    </source>
</evidence>